<dbReference type="Gene3D" id="1.10.10.10">
    <property type="entry name" value="Winged helix-like DNA-binding domain superfamily/Winged helix DNA-binding domain"/>
    <property type="match status" value="1"/>
</dbReference>
<dbReference type="RefSeq" id="WP_345219243.1">
    <property type="nucleotide sequence ID" value="NZ_BAAAXE010000002.1"/>
</dbReference>
<evidence type="ECO:0000256" key="1">
    <source>
        <dbReference type="ARBA" id="ARBA00006479"/>
    </source>
</evidence>
<feature type="domain" description="HTH marR-type" evidence="2">
    <location>
        <begin position="28"/>
        <end position="69"/>
    </location>
</feature>
<dbReference type="InterPro" id="IPR000600">
    <property type="entry name" value="ROK"/>
</dbReference>
<keyword evidence="4" id="KW-1185">Reference proteome</keyword>
<sequence length="407" mass="40493">MQGQGDSAAHIQAPGRVTDVRRRNLALVLARIGPDAPASRADIAVATGLTKAAVSSLVTDLLATGLVEEIGVTRAGGRGRPGVGLALDPRRGAVGAEVNVDYLAAGIVDLHGQLRVHEVAEAANRDRAPDEVLAELSELVARCSARATDAGMTLLGGGLAVPGLVDPGRGTVLTAPNLVWHGADLSAALTGLAQPTPFGVVLSNEADSASLAELWYGCGASLGSYLFVSGEVGVGGGLVLAAELFSGPGGHAGEVGHVVVEPGGRRCSCGGRGCLETVAGQEAILAAAGITGGGSTTAERMSVLRSALTAGDARALAAVAHAGHCLGIAVVSSARLVDLSAVVLGGHFATLAAWLRPALLSSLDDFAPGLIAPGRAVFSELGATAALRGAAGSVLRRALAAPYELLD</sequence>
<organism evidence="3 4">
    <name type="scientific">Streptomyces cremeus</name>
    <dbReference type="NCBI Taxonomy" id="66881"/>
    <lineage>
        <taxon>Bacteria</taxon>
        <taxon>Bacillati</taxon>
        <taxon>Actinomycetota</taxon>
        <taxon>Actinomycetes</taxon>
        <taxon>Kitasatosporales</taxon>
        <taxon>Streptomycetaceae</taxon>
        <taxon>Streptomyces</taxon>
    </lineage>
</organism>
<evidence type="ECO:0000313" key="3">
    <source>
        <dbReference type="EMBL" id="MFB9518501.1"/>
    </source>
</evidence>
<name>A0ABV5P5M8_STRCM</name>
<evidence type="ECO:0000259" key="2">
    <source>
        <dbReference type="Pfam" id="PF12802"/>
    </source>
</evidence>
<comment type="caution">
    <text evidence="3">The sequence shown here is derived from an EMBL/GenBank/DDBJ whole genome shotgun (WGS) entry which is preliminary data.</text>
</comment>
<dbReference type="Pfam" id="PF00480">
    <property type="entry name" value="ROK"/>
    <property type="match status" value="1"/>
</dbReference>
<dbReference type="Proteomes" id="UP001589718">
    <property type="component" value="Unassembled WGS sequence"/>
</dbReference>
<proteinExistence type="inferred from homology"/>
<protein>
    <submittedName>
        <fullName evidence="3">ROK family transcriptional regulator</fullName>
    </submittedName>
</protein>
<evidence type="ECO:0000313" key="4">
    <source>
        <dbReference type="Proteomes" id="UP001589718"/>
    </source>
</evidence>
<dbReference type="SUPFAM" id="SSF53067">
    <property type="entry name" value="Actin-like ATPase domain"/>
    <property type="match status" value="1"/>
</dbReference>
<dbReference type="PANTHER" id="PTHR18964:SF149">
    <property type="entry name" value="BIFUNCTIONAL UDP-N-ACETYLGLUCOSAMINE 2-EPIMERASE_N-ACETYLMANNOSAMINE KINASE"/>
    <property type="match status" value="1"/>
</dbReference>
<dbReference type="Gene3D" id="3.30.420.40">
    <property type="match status" value="2"/>
</dbReference>
<dbReference type="InterPro" id="IPR000835">
    <property type="entry name" value="HTH_MarR-typ"/>
</dbReference>
<dbReference type="InterPro" id="IPR043129">
    <property type="entry name" value="ATPase_NBD"/>
</dbReference>
<dbReference type="SUPFAM" id="SSF46785">
    <property type="entry name" value="Winged helix' DNA-binding domain"/>
    <property type="match status" value="1"/>
</dbReference>
<dbReference type="InterPro" id="IPR036390">
    <property type="entry name" value="WH_DNA-bd_sf"/>
</dbReference>
<dbReference type="EMBL" id="JBHMCR010000001">
    <property type="protein sequence ID" value="MFB9518501.1"/>
    <property type="molecule type" value="Genomic_DNA"/>
</dbReference>
<dbReference type="InterPro" id="IPR036388">
    <property type="entry name" value="WH-like_DNA-bd_sf"/>
</dbReference>
<comment type="similarity">
    <text evidence="1">Belongs to the ROK (NagC/XylR) family.</text>
</comment>
<dbReference type="PANTHER" id="PTHR18964">
    <property type="entry name" value="ROK (REPRESSOR, ORF, KINASE) FAMILY"/>
    <property type="match status" value="1"/>
</dbReference>
<reference evidence="3 4" key="1">
    <citation type="submission" date="2024-09" db="EMBL/GenBank/DDBJ databases">
        <authorList>
            <person name="Sun Q."/>
            <person name="Mori K."/>
        </authorList>
    </citation>
    <scope>NUCLEOTIDE SEQUENCE [LARGE SCALE GENOMIC DNA]</scope>
    <source>
        <strain evidence="3 4">JCM 4362</strain>
    </source>
</reference>
<gene>
    <name evidence="3" type="ORF">ACFFTU_00820</name>
</gene>
<accession>A0ABV5P5M8</accession>
<dbReference type="Pfam" id="PF12802">
    <property type="entry name" value="MarR_2"/>
    <property type="match status" value="1"/>
</dbReference>